<proteinExistence type="predicted"/>
<dbReference type="Proteomes" id="UP000494165">
    <property type="component" value="Unassembled WGS sequence"/>
</dbReference>
<comment type="caution">
    <text evidence="1">The sequence shown here is derived from an EMBL/GenBank/DDBJ whole genome shotgun (WGS) entry which is preliminary data.</text>
</comment>
<evidence type="ECO:0000313" key="2">
    <source>
        <dbReference type="Proteomes" id="UP000494165"/>
    </source>
</evidence>
<organism evidence="1 2">
    <name type="scientific">Cloeon dipterum</name>
    <dbReference type="NCBI Taxonomy" id="197152"/>
    <lineage>
        <taxon>Eukaryota</taxon>
        <taxon>Metazoa</taxon>
        <taxon>Ecdysozoa</taxon>
        <taxon>Arthropoda</taxon>
        <taxon>Hexapoda</taxon>
        <taxon>Insecta</taxon>
        <taxon>Pterygota</taxon>
        <taxon>Palaeoptera</taxon>
        <taxon>Ephemeroptera</taxon>
        <taxon>Pisciforma</taxon>
        <taxon>Baetidae</taxon>
        <taxon>Cloeon</taxon>
    </lineage>
</organism>
<dbReference type="EMBL" id="CADEPI010000004">
    <property type="protein sequence ID" value="CAB3360727.1"/>
    <property type="molecule type" value="Genomic_DNA"/>
</dbReference>
<name>A0A8S1BY57_9INSE</name>
<evidence type="ECO:0000313" key="1">
    <source>
        <dbReference type="EMBL" id="CAB3360727.1"/>
    </source>
</evidence>
<protein>
    <submittedName>
        <fullName evidence="1">Uncharacterized protein</fullName>
    </submittedName>
</protein>
<gene>
    <name evidence="1" type="ORF">CLODIP_2_CD03294</name>
</gene>
<dbReference type="OrthoDB" id="445826at2759"/>
<keyword evidence="2" id="KW-1185">Reference proteome</keyword>
<reference evidence="1 2" key="1">
    <citation type="submission" date="2020-04" db="EMBL/GenBank/DDBJ databases">
        <authorList>
            <person name="Alioto T."/>
            <person name="Alioto T."/>
            <person name="Gomez Garrido J."/>
        </authorList>
    </citation>
    <scope>NUCLEOTIDE SEQUENCE [LARGE SCALE GENOMIC DNA]</scope>
</reference>
<sequence>MRKDMQSVLARGKTAWRRMVLHVKENQGHLCSSEDELMRKVIEERDNYCRYVADCYEDNRPSKVKNLMLEPTETIEKVARTSPFGIHHLLSLIE</sequence>
<accession>A0A8S1BY57</accession>
<dbReference type="AlphaFoldDB" id="A0A8S1BY57"/>